<dbReference type="Proteomes" id="UP000034457">
    <property type="component" value="Unassembled WGS sequence"/>
</dbReference>
<evidence type="ECO:0000313" key="5">
    <source>
        <dbReference type="EMBL" id="KKP71956.1"/>
    </source>
</evidence>
<sequence>MKTNWQTKKLGEICEIVKDSVPEYVGEKKYFSTGSINNDKFYLPEKITYKEKPSRANSYPKAGDVGFAKMKFTNKVLMIDQDLSGSIFSTGFCFLRPNKLIDSRFLFHFVISDKFQKLKNLYAGDGIMGGIKNSDVKEIEMPFLPLSTQHRIVKKIDMLFGELAKTKENTEKNLQNTKDLFESYLQNIFTHSGKGWEQKKLGEVAVFRNGMNFTKGSKGEVIKIVGVKDFQKSFWIPFENLKSVTIDGKLNKIDFLKQGDILAVRSNGNPELIGRTLIAGNVIGKFSHSGFTIRIRLNSEDIYPIYLCHYLKSQIAKKQLIESGTGINIKSLNQVALSSLVIPLPPLSNQKSIVKKLDLLSEKTKKLGEIYKQKLADLKELKKSILKKAFDGEL</sequence>
<organism evidence="5 6">
    <name type="scientific">Candidatus Roizmanbacteria bacterium GW2011_GWA2_35_19</name>
    <dbReference type="NCBI Taxonomy" id="1618478"/>
    <lineage>
        <taxon>Bacteria</taxon>
        <taxon>Candidatus Roizmaniibacteriota</taxon>
    </lineage>
</organism>
<feature type="domain" description="Type I restriction modification DNA specificity" evidence="4">
    <location>
        <begin position="194"/>
        <end position="364"/>
    </location>
</feature>
<name>A0A0G0C736_9BACT</name>
<dbReference type="PANTHER" id="PTHR43140">
    <property type="entry name" value="TYPE-1 RESTRICTION ENZYME ECOKI SPECIFICITY PROTEIN"/>
    <property type="match status" value="1"/>
</dbReference>
<dbReference type="EMBL" id="LBQC01000023">
    <property type="protein sequence ID" value="KKP71956.1"/>
    <property type="molecule type" value="Genomic_DNA"/>
</dbReference>
<dbReference type="Gene3D" id="3.90.220.20">
    <property type="entry name" value="DNA methylase specificity domains"/>
    <property type="match status" value="2"/>
</dbReference>
<dbReference type="InterPro" id="IPR051212">
    <property type="entry name" value="Type-I_RE_S_subunit"/>
</dbReference>
<comment type="similarity">
    <text evidence="1">Belongs to the type-I restriction system S methylase family.</text>
</comment>
<evidence type="ECO:0000259" key="4">
    <source>
        <dbReference type="Pfam" id="PF01420"/>
    </source>
</evidence>
<evidence type="ECO:0000256" key="2">
    <source>
        <dbReference type="ARBA" id="ARBA00022747"/>
    </source>
</evidence>
<dbReference type="AlphaFoldDB" id="A0A0G0C736"/>
<dbReference type="Pfam" id="PF01420">
    <property type="entry name" value="Methylase_S"/>
    <property type="match status" value="2"/>
</dbReference>
<evidence type="ECO:0000256" key="1">
    <source>
        <dbReference type="ARBA" id="ARBA00010923"/>
    </source>
</evidence>
<dbReference type="InterPro" id="IPR044946">
    <property type="entry name" value="Restrct_endonuc_typeI_TRD_sf"/>
</dbReference>
<comment type="caution">
    <text evidence="5">The sequence shown here is derived from an EMBL/GenBank/DDBJ whole genome shotgun (WGS) entry which is preliminary data.</text>
</comment>
<protein>
    <submittedName>
        <fullName evidence="5">Restriction modification system DNA specificity domain protein, nonfunctional</fullName>
    </submittedName>
</protein>
<feature type="domain" description="Type I restriction modification DNA specificity" evidence="4">
    <location>
        <begin position="4"/>
        <end position="169"/>
    </location>
</feature>
<proteinExistence type="inferred from homology"/>
<accession>A0A0G0C736</accession>
<keyword evidence="2" id="KW-0680">Restriction system</keyword>
<dbReference type="GO" id="GO:0003677">
    <property type="term" value="F:DNA binding"/>
    <property type="evidence" value="ECO:0007669"/>
    <property type="project" value="UniProtKB-KW"/>
</dbReference>
<keyword evidence="3" id="KW-0238">DNA-binding</keyword>
<dbReference type="InterPro" id="IPR000055">
    <property type="entry name" value="Restrct_endonuc_typeI_TRD"/>
</dbReference>
<dbReference type="CDD" id="cd16961">
    <property type="entry name" value="RMtype1_S_TRD-CR_like"/>
    <property type="match status" value="1"/>
</dbReference>
<gene>
    <name evidence="5" type="ORF">UR68_C0023G0011</name>
</gene>
<dbReference type="PANTHER" id="PTHR43140:SF1">
    <property type="entry name" value="TYPE I RESTRICTION ENZYME ECOKI SPECIFICITY SUBUNIT"/>
    <property type="match status" value="1"/>
</dbReference>
<dbReference type="SUPFAM" id="SSF116734">
    <property type="entry name" value="DNA methylase specificity domain"/>
    <property type="match status" value="2"/>
</dbReference>
<dbReference type="GO" id="GO:0009307">
    <property type="term" value="P:DNA restriction-modification system"/>
    <property type="evidence" value="ECO:0007669"/>
    <property type="project" value="UniProtKB-KW"/>
</dbReference>
<dbReference type="CDD" id="cd17517">
    <property type="entry name" value="RMtype1_S_EcoKI_StySPI-TRD2-CR2_like"/>
    <property type="match status" value="1"/>
</dbReference>
<evidence type="ECO:0000256" key="3">
    <source>
        <dbReference type="ARBA" id="ARBA00023125"/>
    </source>
</evidence>
<dbReference type="STRING" id="1618478.UR68_C0023G0011"/>
<reference evidence="5 6" key="1">
    <citation type="journal article" date="2015" name="Nature">
        <title>rRNA introns, odd ribosomes, and small enigmatic genomes across a large radiation of phyla.</title>
        <authorList>
            <person name="Brown C.T."/>
            <person name="Hug L.A."/>
            <person name="Thomas B.C."/>
            <person name="Sharon I."/>
            <person name="Castelle C.J."/>
            <person name="Singh A."/>
            <person name="Wilkins M.J."/>
            <person name="Williams K.H."/>
            <person name="Banfield J.F."/>
        </authorList>
    </citation>
    <scope>NUCLEOTIDE SEQUENCE [LARGE SCALE GENOMIC DNA]</scope>
</reference>
<evidence type="ECO:0000313" key="6">
    <source>
        <dbReference type="Proteomes" id="UP000034457"/>
    </source>
</evidence>